<dbReference type="GO" id="GO:0017000">
    <property type="term" value="P:antibiotic biosynthetic process"/>
    <property type="evidence" value="ECO:0007669"/>
    <property type="project" value="UniProtKB-ARBA"/>
</dbReference>
<dbReference type="RefSeq" id="XP_056549129.1">
    <property type="nucleotide sequence ID" value="XM_056705231.1"/>
</dbReference>
<reference evidence="1" key="1">
    <citation type="submission" date="2022-11" db="EMBL/GenBank/DDBJ databases">
        <authorList>
            <person name="Petersen C."/>
        </authorList>
    </citation>
    <scope>NUCLEOTIDE SEQUENCE</scope>
    <source>
        <strain evidence="1">IBT 29864</strain>
    </source>
</reference>
<dbReference type="OrthoDB" id="284184at2759"/>
<dbReference type="Proteomes" id="UP001147782">
    <property type="component" value="Unassembled WGS sequence"/>
</dbReference>
<organism evidence="1 2">
    <name type="scientific">Penicillium cataractarum</name>
    <dbReference type="NCBI Taxonomy" id="2100454"/>
    <lineage>
        <taxon>Eukaryota</taxon>
        <taxon>Fungi</taxon>
        <taxon>Dikarya</taxon>
        <taxon>Ascomycota</taxon>
        <taxon>Pezizomycotina</taxon>
        <taxon>Eurotiomycetes</taxon>
        <taxon>Eurotiomycetidae</taxon>
        <taxon>Eurotiales</taxon>
        <taxon>Aspergillaceae</taxon>
        <taxon>Penicillium</taxon>
    </lineage>
</organism>
<dbReference type="InterPro" id="IPR029058">
    <property type="entry name" value="AB_hydrolase_fold"/>
</dbReference>
<keyword evidence="1" id="KW-0378">Hydrolase</keyword>
<accession>A0A9W9UUD9</accession>
<dbReference type="AlphaFoldDB" id="A0A9W9UUD9"/>
<comment type="caution">
    <text evidence="1">The sequence shown here is derived from an EMBL/GenBank/DDBJ whole genome shotgun (WGS) entry which is preliminary data.</text>
</comment>
<dbReference type="Gene3D" id="3.40.50.1820">
    <property type="entry name" value="alpha/beta hydrolase"/>
    <property type="match status" value="1"/>
</dbReference>
<gene>
    <name evidence="1" type="ORF">N7496_012318</name>
</gene>
<evidence type="ECO:0000313" key="2">
    <source>
        <dbReference type="Proteomes" id="UP001147782"/>
    </source>
</evidence>
<dbReference type="GO" id="GO:0072330">
    <property type="term" value="P:monocarboxylic acid biosynthetic process"/>
    <property type="evidence" value="ECO:0007669"/>
    <property type="project" value="UniProtKB-ARBA"/>
</dbReference>
<name>A0A9W9UUD9_9EURO</name>
<reference evidence="1" key="2">
    <citation type="journal article" date="2023" name="IMA Fungus">
        <title>Comparative genomic study of the Penicillium genus elucidates a diverse pangenome and 15 lateral gene transfer events.</title>
        <authorList>
            <person name="Petersen C."/>
            <person name="Sorensen T."/>
            <person name="Nielsen M.R."/>
            <person name="Sondergaard T.E."/>
            <person name="Sorensen J.L."/>
            <person name="Fitzpatrick D.A."/>
            <person name="Frisvad J.C."/>
            <person name="Nielsen K.L."/>
        </authorList>
    </citation>
    <scope>NUCLEOTIDE SEQUENCE</scope>
    <source>
        <strain evidence="1">IBT 29864</strain>
    </source>
</reference>
<dbReference type="SUPFAM" id="SSF53474">
    <property type="entry name" value="alpha/beta-Hydrolases"/>
    <property type="match status" value="1"/>
</dbReference>
<proteinExistence type="predicted"/>
<dbReference type="GeneID" id="81444410"/>
<protein>
    <submittedName>
        <fullName evidence="1">Alpha/Beta hydrolase protein</fullName>
    </submittedName>
</protein>
<dbReference type="EMBL" id="JAPZBS010000010">
    <property type="protein sequence ID" value="KAJ5355106.1"/>
    <property type="molecule type" value="Genomic_DNA"/>
</dbReference>
<keyword evidence="2" id="KW-1185">Reference proteome</keyword>
<dbReference type="GO" id="GO:0016787">
    <property type="term" value="F:hydrolase activity"/>
    <property type="evidence" value="ECO:0007669"/>
    <property type="project" value="UniProtKB-KW"/>
</dbReference>
<evidence type="ECO:0000313" key="1">
    <source>
        <dbReference type="EMBL" id="KAJ5355106.1"/>
    </source>
</evidence>
<sequence length="90" mass="10194">MKTRMRMISNTKGDTLREHRIPVLGRPGTDDEIIKPSQEESFRAVLPDADFQFIPNGGHDLQNTSPNEFVQHVQSFMEKKVASGQRIANT</sequence>